<evidence type="ECO:0000256" key="7">
    <source>
        <dbReference type="ARBA" id="ARBA00023098"/>
    </source>
</evidence>
<dbReference type="PANTHER" id="PTHR10655">
    <property type="entry name" value="LYSOPHOSPHOLIPASE-RELATED"/>
    <property type="match status" value="1"/>
</dbReference>
<reference evidence="11" key="1">
    <citation type="submission" date="2020-11" db="EMBL/GenBank/DDBJ databases">
        <authorList>
            <person name="Tran Van P."/>
        </authorList>
    </citation>
    <scope>NUCLEOTIDE SEQUENCE</scope>
</reference>
<name>A0A7R8ZIK5_9CRUS</name>
<evidence type="ECO:0000256" key="5">
    <source>
        <dbReference type="ARBA" id="ARBA00022801"/>
    </source>
</evidence>
<evidence type="ECO:0000313" key="11">
    <source>
        <dbReference type="EMBL" id="CAD7225783.1"/>
    </source>
</evidence>
<dbReference type="GO" id="GO:0005737">
    <property type="term" value="C:cytoplasm"/>
    <property type="evidence" value="ECO:0007669"/>
    <property type="project" value="UniProtKB-SubCell"/>
</dbReference>
<dbReference type="Gene3D" id="3.40.50.1820">
    <property type="entry name" value="alpha/beta hydrolase"/>
    <property type="match status" value="1"/>
</dbReference>
<evidence type="ECO:0000256" key="3">
    <source>
        <dbReference type="ARBA" id="ARBA00012423"/>
    </source>
</evidence>
<dbReference type="GO" id="GO:0006631">
    <property type="term" value="P:fatty acid metabolic process"/>
    <property type="evidence" value="ECO:0007669"/>
    <property type="project" value="UniProtKB-KW"/>
</dbReference>
<organism evidence="11">
    <name type="scientific">Cyprideis torosa</name>
    <dbReference type="NCBI Taxonomy" id="163714"/>
    <lineage>
        <taxon>Eukaryota</taxon>
        <taxon>Metazoa</taxon>
        <taxon>Ecdysozoa</taxon>
        <taxon>Arthropoda</taxon>
        <taxon>Crustacea</taxon>
        <taxon>Oligostraca</taxon>
        <taxon>Ostracoda</taxon>
        <taxon>Podocopa</taxon>
        <taxon>Podocopida</taxon>
        <taxon>Cytherocopina</taxon>
        <taxon>Cytheroidea</taxon>
        <taxon>Cytherideidae</taxon>
        <taxon>Cyprideis</taxon>
    </lineage>
</organism>
<comment type="catalytic activity">
    <reaction evidence="9">
        <text>S-hexadecanoyl-L-cysteinyl-[protein] + H2O = L-cysteinyl-[protein] + hexadecanoate + H(+)</text>
        <dbReference type="Rhea" id="RHEA:19233"/>
        <dbReference type="Rhea" id="RHEA-COMP:10131"/>
        <dbReference type="Rhea" id="RHEA-COMP:11032"/>
        <dbReference type="ChEBI" id="CHEBI:7896"/>
        <dbReference type="ChEBI" id="CHEBI:15377"/>
        <dbReference type="ChEBI" id="CHEBI:15378"/>
        <dbReference type="ChEBI" id="CHEBI:29950"/>
        <dbReference type="ChEBI" id="CHEBI:74151"/>
        <dbReference type="EC" id="3.1.2.22"/>
    </reaction>
</comment>
<dbReference type="FunFam" id="3.40.50.1820:FF:000010">
    <property type="entry name" value="Acyl-protein thioesterase 2"/>
    <property type="match status" value="1"/>
</dbReference>
<evidence type="ECO:0000256" key="1">
    <source>
        <dbReference type="ARBA" id="ARBA00004496"/>
    </source>
</evidence>
<keyword evidence="7" id="KW-0443">Lipid metabolism</keyword>
<keyword evidence="5" id="KW-0378">Hydrolase</keyword>
<evidence type="ECO:0000256" key="8">
    <source>
        <dbReference type="ARBA" id="ARBA00031195"/>
    </source>
</evidence>
<dbReference type="PANTHER" id="PTHR10655:SF68">
    <property type="entry name" value="PALMITOYL-PROTEIN HYDROLASE"/>
    <property type="match status" value="1"/>
</dbReference>
<dbReference type="InterPro" id="IPR029058">
    <property type="entry name" value="AB_hydrolase_fold"/>
</dbReference>
<dbReference type="SUPFAM" id="SSF53474">
    <property type="entry name" value="alpha/beta-Hydrolases"/>
    <property type="match status" value="1"/>
</dbReference>
<evidence type="ECO:0000256" key="4">
    <source>
        <dbReference type="ARBA" id="ARBA00022490"/>
    </source>
</evidence>
<dbReference type="AlphaFoldDB" id="A0A7R8ZIK5"/>
<protein>
    <recommendedName>
        <fullName evidence="3">palmitoyl-protein hydrolase</fullName>
        <ecNumber evidence="3">3.1.2.22</ecNumber>
    </recommendedName>
    <alternativeName>
        <fullName evidence="8">Palmitoyl-protein hydrolase</fullName>
    </alternativeName>
</protein>
<dbReference type="GO" id="GO:0052689">
    <property type="term" value="F:carboxylic ester hydrolase activity"/>
    <property type="evidence" value="ECO:0007669"/>
    <property type="project" value="TreeGrafter"/>
</dbReference>
<dbReference type="InterPro" id="IPR050565">
    <property type="entry name" value="LYPA1-2/EST-like"/>
</dbReference>
<comment type="subcellular location">
    <subcellularLocation>
        <location evidence="1">Cytoplasm</location>
    </subcellularLocation>
</comment>
<proteinExistence type="inferred from homology"/>
<gene>
    <name evidence="11" type="ORF">CTOB1V02_LOCUS3715</name>
</gene>
<sequence>MHRGWRIPRKVSDAISSAVLYFKRISSSRRPVVAAASGEHSATFFFFHGLGDTGHGWCSSLASYKPPHVKVVCPTAKVIRVTLNMGMPMPAWFDLKSLKPGGAEDQQSLHAASLEVHKMIEDEVKAGIPYDRIVIGGFSMGGALALYSALTFPHKLAGIVVLSGWMPVHQEFQKNPSLMVGNKDTNLFQAHGDSDHVVPYVWGKMTAEHLSKINPNATFKTYSGLEHSSSDAELRDVKTFLQTVVPAK</sequence>
<evidence type="ECO:0000256" key="10">
    <source>
        <dbReference type="ARBA" id="ARBA00048656"/>
    </source>
</evidence>
<keyword evidence="6" id="KW-0276">Fatty acid metabolism</keyword>
<evidence type="ECO:0000256" key="6">
    <source>
        <dbReference type="ARBA" id="ARBA00022832"/>
    </source>
</evidence>
<dbReference type="GO" id="GO:0008474">
    <property type="term" value="F:palmitoyl-(protein) hydrolase activity"/>
    <property type="evidence" value="ECO:0007669"/>
    <property type="project" value="UniProtKB-EC"/>
</dbReference>
<dbReference type="EMBL" id="OB660664">
    <property type="protein sequence ID" value="CAD7225783.1"/>
    <property type="molecule type" value="Genomic_DNA"/>
</dbReference>
<dbReference type="OrthoDB" id="2418081at2759"/>
<accession>A0A7R8ZIK5</accession>
<comment type="catalytic activity">
    <reaction evidence="10">
        <text>1-hexadecanoyl-sn-glycero-3-phosphocholine + H2O = sn-glycerol 3-phosphocholine + hexadecanoate + H(+)</text>
        <dbReference type="Rhea" id="RHEA:40435"/>
        <dbReference type="ChEBI" id="CHEBI:7896"/>
        <dbReference type="ChEBI" id="CHEBI:15377"/>
        <dbReference type="ChEBI" id="CHEBI:15378"/>
        <dbReference type="ChEBI" id="CHEBI:16870"/>
        <dbReference type="ChEBI" id="CHEBI:72998"/>
    </reaction>
    <physiologicalReaction direction="left-to-right" evidence="10">
        <dbReference type="Rhea" id="RHEA:40436"/>
    </physiologicalReaction>
</comment>
<dbReference type="InterPro" id="IPR003140">
    <property type="entry name" value="PLipase/COase/thioEstase"/>
</dbReference>
<evidence type="ECO:0000256" key="2">
    <source>
        <dbReference type="ARBA" id="ARBA00006499"/>
    </source>
</evidence>
<dbReference type="Pfam" id="PF02230">
    <property type="entry name" value="Abhydrolase_2"/>
    <property type="match status" value="1"/>
</dbReference>
<comment type="similarity">
    <text evidence="2">Belongs to the AB hydrolase superfamily. AB hydrolase 2 family.</text>
</comment>
<dbReference type="EC" id="3.1.2.22" evidence="3"/>
<evidence type="ECO:0000256" key="9">
    <source>
        <dbReference type="ARBA" id="ARBA00047337"/>
    </source>
</evidence>
<keyword evidence="4" id="KW-0963">Cytoplasm</keyword>